<comment type="caution">
    <text evidence="2">The sequence shown here is derived from an EMBL/GenBank/DDBJ whole genome shotgun (WGS) entry which is preliminary data.</text>
</comment>
<organism evidence="2 3">
    <name type="scientific">Mucor plumbeus</name>
    <dbReference type="NCBI Taxonomy" id="97098"/>
    <lineage>
        <taxon>Eukaryota</taxon>
        <taxon>Fungi</taxon>
        <taxon>Fungi incertae sedis</taxon>
        <taxon>Mucoromycota</taxon>
        <taxon>Mucoromycotina</taxon>
        <taxon>Mucoromycetes</taxon>
        <taxon>Mucorales</taxon>
        <taxon>Mucorineae</taxon>
        <taxon>Mucoraceae</taxon>
        <taxon>Mucor</taxon>
    </lineage>
</organism>
<dbReference type="EMBL" id="JAEPRC010000485">
    <property type="protein sequence ID" value="KAG2196251.1"/>
    <property type="molecule type" value="Genomic_DNA"/>
</dbReference>
<protein>
    <recommendedName>
        <fullName evidence="1">Reverse transcriptase domain-containing protein</fullName>
    </recommendedName>
</protein>
<feature type="domain" description="Reverse transcriptase" evidence="1">
    <location>
        <begin position="60"/>
        <end position="374"/>
    </location>
</feature>
<evidence type="ECO:0000259" key="1">
    <source>
        <dbReference type="PROSITE" id="PS50878"/>
    </source>
</evidence>
<name>A0A8H7URU8_9FUNG</name>
<dbReference type="Pfam" id="PF00078">
    <property type="entry name" value="RVT_1"/>
    <property type="match status" value="1"/>
</dbReference>
<dbReference type="Proteomes" id="UP000650833">
    <property type="component" value="Unassembled WGS sequence"/>
</dbReference>
<dbReference type="InterPro" id="IPR000477">
    <property type="entry name" value="RT_dom"/>
</dbReference>
<dbReference type="InterPro" id="IPR043502">
    <property type="entry name" value="DNA/RNA_pol_sf"/>
</dbReference>
<evidence type="ECO:0000313" key="3">
    <source>
        <dbReference type="Proteomes" id="UP000650833"/>
    </source>
</evidence>
<dbReference type="AlphaFoldDB" id="A0A8H7URU8"/>
<dbReference type="OrthoDB" id="2417874at2759"/>
<dbReference type="PANTHER" id="PTHR19446">
    <property type="entry name" value="REVERSE TRANSCRIPTASES"/>
    <property type="match status" value="1"/>
</dbReference>
<dbReference type="PROSITE" id="PS50878">
    <property type="entry name" value="RT_POL"/>
    <property type="match status" value="1"/>
</dbReference>
<accession>A0A8H7URU8</accession>
<dbReference type="CDD" id="cd01650">
    <property type="entry name" value="RT_nLTR_like"/>
    <property type="match status" value="1"/>
</dbReference>
<gene>
    <name evidence="2" type="ORF">INT46_005137</name>
</gene>
<dbReference type="InterPro" id="IPR026960">
    <property type="entry name" value="RVT-Znf"/>
</dbReference>
<keyword evidence="3" id="KW-1185">Reference proteome</keyword>
<proteinExistence type="predicted"/>
<dbReference type="Pfam" id="PF13966">
    <property type="entry name" value="zf-RVT"/>
    <property type="match status" value="1"/>
</dbReference>
<dbReference type="SUPFAM" id="SSF56672">
    <property type="entry name" value="DNA/RNA polymerases"/>
    <property type="match status" value="1"/>
</dbReference>
<evidence type="ECO:0000313" key="2">
    <source>
        <dbReference type="EMBL" id="KAG2196251.1"/>
    </source>
</evidence>
<sequence>MFVVLTEKNDIEVYSKIESSLLTHSPKSKSPGLDGLPFELYQYLAGSCSDFLDLLVDVLSDAFNGVFPPSWQQTRMVLLFKKGDPQLLVNWRPLSLINSDAKLFTKLIANRMNKVLPKLINPYQTGFLPHRLISDNGWLNQLLMSHLRVIAPDLPQVAVLLDQEKAYDRVHPEYLRRVLLRFGFPGGLVSCLLSLFFGTKISVSINGWLGSPVPQLRGLRQGDPLSPLLFNLAFEPLLRSLLACPGLSGVSLSAVTVPPKWKPSPVTVRDFDAATMQWPIDFVSSSGSPTPVKILSYADDLEVFLSSPTEWSVLLSWLDLYGRASNAKVNMNKTVLVSLSGVSHPTWVSLASDAGFQWHDAESSGSVRYLGYPLYHTDSQLKNYLDGVLVKVQRHSNILKQRNLSIRGAGLVANSLLLSKVYHLLRVIPGGRTTDSWVRNLKKVVREYMVSFRPGVAWSTLCLPRKFGGVGLVDIADQSLALHLIYLQRLLRPSSSSDFATAWLVYAFQVYSGHKSILPWLSFPDKFRYRVSSVPVLNHLSKLLLKLPKLVPVPSWSSRWYLDFPLCCILSPRSSSSTSLNPDSIAPKYLLSDICTWQPDLGIVDGVTRRYEQPRVLQQVDLAIRGLWGRPPSLAFSTMPRSAIAASWLPDCSHWSISNSSRSSVPISRISLGALRRYWHPARATITTRMGSPLRLPTHLLLSPASWRLFWSLPLPAKAFTPWWRLLHDRIGHRSWCHRIVPEKVPSPVCALCGIATEDLYHFVVDCSYKADYWKDIVSILSLQHLLPSNQAVWTALTSFCSIELIELDENVLVALGAAFTTLWKYHWRCVIDTEPWISSAALNMVRQDHGLLFSSLFPSASFQVDSLPFLLT</sequence>
<reference evidence="2" key="1">
    <citation type="submission" date="2020-12" db="EMBL/GenBank/DDBJ databases">
        <title>Metabolic potential, ecology and presence of endohyphal bacteria is reflected in genomic diversity of Mucoromycotina.</title>
        <authorList>
            <person name="Muszewska A."/>
            <person name="Okrasinska A."/>
            <person name="Steczkiewicz K."/>
            <person name="Drgas O."/>
            <person name="Orlowska M."/>
            <person name="Perlinska-Lenart U."/>
            <person name="Aleksandrzak-Piekarczyk T."/>
            <person name="Szatraj K."/>
            <person name="Zielenkiewicz U."/>
            <person name="Pilsyk S."/>
            <person name="Malc E."/>
            <person name="Mieczkowski P."/>
            <person name="Kruszewska J.S."/>
            <person name="Biernat P."/>
            <person name="Pawlowska J."/>
        </authorList>
    </citation>
    <scope>NUCLEOTIDE SEQUENCE</scope>
    <source>
        <strain evidence="2">CBS 226.32</strain>
    </source>
</reference>